<proteinExistence type="inferred from homology"/>
<dbReference type="PANTHER" id="PTHR47967">
    <property type="entry name" value="OS07G0603500 PROTEIN-RELATED"/>
    <property type="match status" value="1"/>
</dbReference>
<evidence type="ECO:0000256" key="5">
    <source>
        <dbReference type="ARBA" id="ARBA00022801"/>
    </source>
</evidence>
<dbReference type="GO" id="GO:0005576">
    <property type="term" value="C:extracellular region"/>
    <property type="evidence" value="ECO:0007669"/>
    <property type="project" value="TreeGrafter"/>
</dbReference>
<evidence type="ECO:0000313" key="7">
    <source>
        <dbReference type="Proteomes" id="UP000447434"/>
    </source>
</evidence>
<keyword evidence="3" id="KW-0732">Signal</keyword>
<dbReference type="Proteomes" id="UP000447434">
    <property type="component" value="Chromosome 18"/>
</dbReference>
<dbReference type="OrthoDB" id="2747330at2759"/>
<dbReference type="InterPro" id="IPR032861">
    <property type="entry name" value="TAXi_N"/>
</dbReference>
<reference evidence="7" key="1">
    <citation type="journal article" date="2020" name="Nat. Commun.">
        <title>Genome sequence of the cluster root forming white lupin.</title>
        <authorList>
            <person name="Hufnagel B."/>
            <person name="Marques A."/>
            <person name="Soriano A."/>
            <person name="Marques L."/>
            <person name="Divol F."/>
            <person name="Doumas P."/>
            <person name="Sallet E."/>
            <person name="Mancinotti D."/>
            <person name="Carrere S."/>
            <person name="Marande W."/>
            <person name="Arribat S."/>
            <person name="Keller J."/>
            <person name="Huneau C."/>
            <person name="Blein T."/>
            <person name="Aime D."/>
            <person name="Laguerre M."/>
            <person name="Taylor J."/>
            <person name="Schubert V."/>
            <person name="Nelson M."/>
            <person name="Geu-Flores F."/>
            <person name="Crespi M."/>
            <person name="Gallardo-Guerrero K."/>
            <person name="Delaux P.-M."/>
            <person name="Salse J."/>
            <person name="Berges H."/>
            <person name="Guyot R."/>
            <person name="Gouzy J."/>
            <person name="Peret B."/>
        </authorList>
    </citation>
    <scope>NUCLEOTIDE SEQUENCE [LARGE SCALE GENOMIC DNA]</scope>
    <source>
        <strain evidence="7">cv. Amiga</strain>
    </source>
</reference>
<evidence type="ECO:0000313" key="6">
    <source>
        <dbReference type="EMBL" id="KAE9593742.1"/>
    </source>
</evidence>
<dbReference type="GO" id="GO:0004190">
    <property type="term" value="F:aspartic-type endopeptidase activity"/>
    <property type="evidence" value="ECO:0007669"/>
    <property type="project" value="UniProtKB-KW"/>
</dbReference>
<dbReference type="AlphaFoldDB" id="A0A6A5P3I1"/>
<comment type="caution">
    <text evidence="6">The sequence shown here is derived from an EMBL/GenBank/DDBJ whole genome shotgun (WGS) entry which is preliminary data.</text>
</comment>
<dbReference type="Gene3D" id="2.40.70.10">
    <property type="entry name" value="Acid Proteases"/>
    <property type="match status" value="1"/>
</dbReference>
<dbReference type="EMBL" id="WOCE01000018">
    <property type="protein sequence ID" value="KAE9593742.1"/>
    <property type="molecule type" value="Genomic_DNA"/>
</dbReference>
<accession>A0A6A5P3I1</accession>
<protein>
    <submittedName>
        <fullName evidence="6">Putative nepenthesin</fullName>
    </submittedName>
</protein>
<keyword evidence="7" id="KW-1185">Reference proteome</keyword>
<gene>
    <name evidence="6" type="ORF">Lalb_Chr18g0046321</name>
</gene>
<dbReference type="InterPro" id="IPR021109">
    <property type="entry name" value="Peptidase_aspartic_dom_sf"/>
</dbReference>
<dbReference type="PANTHER" id="PTHR47967:SF66">
    <property type="entry name" value="ASPARTIC PROTEINASE CDR1-RELATED"/>
    <property type="match status" value="1"/>
</dbReference>
<dbReference type="SUPFAM" id="SSF50630">
    <property type="entry name" value="Acid proteases"/>
    <property type="match status" value="1"/>
</dbReference>
<dbReference type="InterPro" id="IPR051708">
    <property type="entry name" value="Plant_Aspart_Prot_A1"/>
</dbReference>
<evidence type="ECO:0000256" key="3">
    <source>
        <dbReference type="ARBA" id="ARBA00022729"/>
    </source>
</evidence>
<dbReference type="PROSITE" id="PS51767">
    <property type="entry name" value="PEPTIDASE_A1"/>
    <property type="match status" value="1"/>
</dbReference>
<comment type="similarity">
    <text evidence="1">Belongs to the peptidase A1 family.</text>
</comment>
<dbReference type="FunFam" id="2.40.70.10:FF:000016">
    <property type="entry name" value="Probable aspartic protease At2g35615"/>
    <property type="match status" value="1"/>
</dbReference>
<organism evidence="6 7">
    <name type="scientific">Lupinus albus</name>
    <name type="common">White lupine</name>
    <name type="synonym">Lupinus termis</name>
    <dbReference type="NCBI Taxonomy" id="3870"/>
    <lineage>
        <taxon>Eukaryota</taxon>
        <taxon>Viridiplantae</taxon>
        <taxon>Streptophyta</taxon>
        <taxon>Embryophyta</taxon>
        <taxon>Tracheophyta</taxon>
        <taxon>Spermatophyta</taxon>
        <taxon>Magnoliopsida</taxon>
        <taxon>eudicotyledons</taxon>
        <taxon>Gunneridae</taxon>
        <taxon>Pentapetalae</taxon>
        <taxon>rosids</taxon>
        <taxon>fabids</taxon>
        <taxon>Fabales</taxon>
        <taxon>Fabaceae</taxon>
        <taxon>Papilionoideae</taxon>
        <taxon>50 kb inversion clade</taxon>
        <taxon>genistoids sensu lato</taxon>
        <taxon>core genistoids</taxon>
        <taxon>Genisteae</taxon>
        <taxon>Lupinus</taxon>
    </lineage>
</organism>
<keyword evidence="4" id="KW-0064">Aspartyl protease</keyword>
<name>A0A6A5P3I1_LUPAL</name>
<keyword evidence="5" id="KW-0378">Hydrolase</keyword>
<dbReference type="Pfam" id="PF14543">
    <property type="entry name" value="TAXi_N"/>
    <property type="match status" value="1"/>
</dbReference>
<evidence type="ECO:0000256" key="2">
    <source>
        <dbReference type="ARBA" id="ARBA00022670"/>
    </source>
</evidence>
<dbReference type="GO" id="GO:0006508">
    <property type="term" value="P:proteolysis"/>
    <property type="evidence" value="ECO:0007669"/>
    <property type="project" value="UniProtKB-KW"/>
</dbReference>
<sequence length="322" mass="35787">MTSTLNMSAYHYVLLILWITLSTPFNGDMYLTEALNGGFGVELIHRDSPKSPFYNSSETQIERMTNVIRRSFERVKHFYPEDGVNYRVMQVPITNANGQYLMKFSIGTPKFDVMAMADIGSDLVWVQCQPCKKCYKQTNPIFDPSKSKTYKLVGCSSEACKLIEKNNCQKASSSIKCQYTMEYVDEAVSSGDVAQETFTFGTNIKNPLDRFDKIIFGCGDNNQGHFDPKSAGIVGLGNGVASLTSQLGAVIDNKFSYCLAQEHDKPSLLNFGEKAVVSGPGTVSTPLVFGRSPSYYYLYSKILSLEAQLKLTSSLVLIGRRK</sequence>
<evidence type="ECO:0000256" key="4">
    <source>
        <dbReference type="ARBA" id="ARBA00022750"/>
    </source>
</evidence>
<keyword evidence="2" id="KW-0645">Protease</keyword>
<evidence type="ECO:0000256" key="1">
    <source>
        <dbReference type="ARBA" id="ARBA00007447"/>
    </source>
</evidence>
<dbReference type="InterPro" id="IPR033121">
    <property type="entry name" value="PEPTIDASE_A1"/>
</dbReference>